<organism evidence="1 2">
    <name type="scientific">Roseospira visakhapatnamensis</name>
    <dbReference type="NCBI Taxonomy" id="390880"/>
    <lineage>
        <taxon>Bacteria</taxon>
        <taxon>Pseudomonadati</taxon>
        <taxon>Pseudomonadota</taxon>
        <taxon>Alphaproteobacteria</taxon>
        <taxon>Rhodospirillales</taxon>
        <taxon>Rhodospirillaceae</taxon>
        <taxon>Roseospira</taxon>
    </lineage>
</organism>
<protein>
    <submittedName>
        <fullName evidence="1">Uncharacterized protein</fullName>
    </submittedName>
</protein>
<dbReference type="EMBL" id="JACIGK010000012">
    <property type="protein sequence ID" value="MBB4266283.1"/>
    <property type="molecule type" value="Genomic_DNA"/>
</dbReference>
<proteinExistence type="predicted"/>
<dbReference type="RefSeq" id="WP_184044499.1">
    <property type="nucleotide sequence ID" value="NZ_JACIGK010000012.1"/>
</dbReference>
<sequence length="77" mass="8083">MLLTACGHRPSDPAPAPCVCPAIPDALLTCPEGAARPDPIDMVTLTIALAEERAAGDVCRARMGEIRSLENRASEAR</sequence>
<accession>A0A7W6W9X9</accession>
<evidence type="ECO:0000313" key="1">
    <source>
        <dbReference type="EMBL" id="MBB4266283.1"/>
    </source>
</evidence>
<name>A0A7W6W9X9_9PROT</name>
<dbReference type="Proteomes" id="UP000554286">
    <property type="component" value="Unassembled WGS sequence"/>
</dbReference>
<gene>
    <name evidence="1" type="ORF">GGD89_001914</name>
</gene>
<dbReference type="AlphaFoldDB" id="A0A7W6W9X9"/>
<evidence type="ECO:0000313" key="2">
    <source>
        <dbReference type="Proteomes" id="UP000554286"/>
    </source>
</evidence>
<reference evidence="1 2" key="1">
    <citation type="submission" date="2020-08" db="EMBL/GenBank/DDBJ databases">
        <title>Genome sequencing of Purple Non-Sulfur Bacteria from various extreme environments.</title>
        <authorList>
            <person name="Mayer M."/>
        </authorList>
    </citation>
    <scope>NUCLEOTIDE SEQUENCE [LARGE SCALE GENOMIC DNA]</scope>
    <source>
        <strain evidence="1 2">JA131</strain>
    </source>
</reference>
<keyword evidence="2" id="KW-1185">Reference proteome</keyword>
<comment type="caution">
    <text evidence="1">The sequence shown here is derived from an EMBL/GenBank/DDBJ whole genome shotgun (WGS) entry which is preliminary data.</text>
</comment>